<evidence type="ECO:0000256" key="9">
    <source>
        <dbReference type="PIRSR" id="PIRSR600246-1"/>
    </source>
</evidence>
<evidence type="ECO:0000256" key="7">
    <source>
        <dbReference type="ARBA" id="ARBA00054922"/>
    </source>
</evidence>
<comment type="similarity">
    <text evidence="2">Belongs to the Ntn-hydrolase family.</text>
</comment>
<keyword evidence="3" id="KW-0645">Protease</keyword>
<organism evidence="15 16">
    <name type="scientific">Frieseomelitta varia</name>
    <dbReference type="NCBI Taxonomy" id="561572"/>
    <lineage>
        <taxon>Eukaryota</taxon>
        <taxon>Metazoa</taxon>
        <taxon>Ecdysozoa</taxon>
        <taxon>Arthropoda</taxon>
        <taxon>Hexapoda</taxon>
        <taxon>Insecta</taxon>
        <taxon>Pterygota</taxon>
        <taxon>Neoptera</taxon>
        <taxon>Endopterygota</taxon>
        <taxon>Hymenoptera</taxon>
        <taxon>Apocrita</taxon>
        <taxon>Aculeata</taxon>
        <taxon>Apoidea</taxon>
        <taxon>Anthophila</taxon>
        <taxon>Apidae</taxon>
        <taxon>Frieseomelitta</taxon>
    </lineage>
</organism>
<evidence type="ECO:0000256" key="1">
    <source>
        <dbReference type="ARBA" id="ARBA00000306"/>
    </source>
</evidence>
<evidence type="ECO:0000256" key="2">
    <source>
        <dbReference type="ARBA" id="ARBA00010872"/>
    </source>
</evidence>
<comment type="catalytic activity">
    <reaction evidence="6">
        <text>L-asparagine + H2O = L-aspartate + NH4(+)</text>
        <dbReference type="Rhea" id="RHEA:21016"/>
        <dbReference type="ChEBI" id="CHEBI:15377"/>
        <dbReference type="ChEBI" id="CHEBI:28938"/>
        <dbReference type="ChEBI" id="CHEBI:29991"/>
        <dbReference type="ChEBI" id="CHEBI:58048"/>
        <dbReference type="EC" id="3.5.1.1"/>
    </reaction>
</comment>
<dbReference type="InterPro" id="IPR000246">
    <property type="entry name" value="Peptidase_T2"/>
</dbReference>
<feature type="compositionally biased region" description="Low complexity" evidence="12">
    <location>
        <begin position="156"/>
        <end position="169"/>
    </location>
</feature>
<accession>A0A833VSE3</accession>
<evidence type="ECO:0000256" key="10">
    <source>
        <dbReference type="PIRSR" id="PIRSR600246-2"/>
    </source>
</evidence>
<sequence>MQKCNICGSKDFYKEAGHFYCQTCQTQNEDIREEILELRTDITTRLRKTRIRQLRSDISGNEHGWTSWELYNFVLIGLTNELIDLGVSPDIKLTILQLWATYLGNLEVAFISTRRKCIPKLAKRYRKRDAEIIYGKMQPQKKSRKRRRSIGSITDTSIVSSGTSEGGSTRELNRSKRLLIAADYDKYLQSQNHSQDSTFNSTFIQSPKIQFSSHAKEETRKIKRLSKNLPRCERVQYRAKHISTQYRMGPNVITPTRLWAIIYLALRIHNNPIQLGDMLRYGREGHLSYYKLDHLLPPELNLTATEKSFLVSQNVEITHKGMRKIITSMAKSLRVWDIVCPDLLSLINRYCQELGLPRGIQLYTERLIALSVPKMVFNVKTSCIPNYEGRAIAFIIVVLKILLGLDGITEYRISRIAENINSGECKCYENNAPCIIVHGGAGDIDDFIIIEKMTACKKAAVNGYKKLMKGGTSVDAVEAALWWLECDEFFNCSYGSVLNEIGKIQMDASIMDGITFKCGSIAAVSDIEHPIMLAKYVMNNFPNSIFVGEGAKNLAKRANLNWISEGNMVAPTARIAFHSGETGQFDTNINNQSLLDIAMLTNSSGTVGCVAYDGYSIAAGTTTGGLNKKLVGRVGDTPILGCGTYAIRDVGCSLTGHGESIMKLGLAREIVEDIKYNNISCEEALYKHFSYILKKFEQVGGGIVLQSDGRWATYFTSNKMPYAVIENDLITYGARLYEERREMYKNNEKNSECKCPFIIVLLIVAIKRGLLKEKLFSFEEWQKYIECRKTILVHAHYPTKVKYSPESDGIDDLYLKFLEFISSKSNRNEPEIKNSKYYLPEEIISSMAKHITSLNINDSPLKAIDIFPPSLTPLHSYLEHLLDHPFYDIPNVLRNNFFFTKVRYMTKSDVLIQLATECDIELEIIDSNVHFLEKYVPPFEQPRMPSINELKQLIDVEDDLQDQKTNSESVNDYLHAKIPCSIKFDAIKNQYYNNTVNAMRSSENTNADNYFTFTETLPNGKLAIPVDSDTESEENPSFTNNLDQETLLENKLRDKYNVHLSIAEKESIRKSSRMRKLHSKKYKIQLQRNAKGQFIKSSAVPIKIEKDESEFDAGENINFYDSTDANVVNESRMRIENNEENQFTLPDINLSDIDLNDIDLSDINFNINDIFNFSNISCFSQNNSTLASVANKEKTEAKKTDQFFKPFKEYWMYDCIFSRVKPKNFATFEKSLPRSFRWLLNECALIVEMSTEDLYEEVCLIENYCAHVLKFDLSNGDDGTNINSIPKSQLNFILSKW</sequence>
<dbReference type="InterPro" id="IPR048538">
    <property type="entry name" value="Rrn7_cyclin_C"/>
</dbReference>
<comment type="caution">
    <text evidence="15">The sequence shown here is derived from an EMBL/GenBank/DDBJ whole genome shotgun (WGS) entry which is preliminary data.</text>
</comment>
<protein>
    <recommendedName>
        <fullName evidence="17">L-asparaginase</fullName>
    </recommendedName>
</protein>
<dbReference type="Pfam" id="PF11781">
    <property type="entry name" value="Zn_ribbon_RRN7"/>
    <property type="match status" value="1"/>
</dbReference>
<evidence type="ECO:0008006" key="17">
    <source>
        <dbReference type="Google" id="ProtNLM"/>
    </source>
</evidence>
<dbReference type="Pfam" id="PF01112">
    <property type="entry name" value="Asparaginase_2"/>
    <property type="match status" value="1"/>
</dbReference>
<evidence type="ECO:0000256" key="5">
    <source>
        <dbReference type="ARBA" id="ARBA00022813"/>
    </source>
</evidence>
<dbReference type="Gene3D" id="3.60.20.30">
    <property type="entry name" value="(Glycosyl)asparaginase"/>
    <property type="match status" value="1"/>
</dbReference>
<dbReference type="InterPro" id="IPR029055">
    <property type="entry name" value="Ntn_hydrolases_N"/>
</dbReference>
<name>A0A833VSE3_9HYME</name>
<evidence type="ECO:0000313" key="16">
    <source>
        <dbReference type="Proteomes" id="UP000655588"/>
    </source>
</evidence>
<evidence type="ECO:0000256" key="6">
    <source>
        <dbReference type="ARBA" id="ARBA00049366"/>
    </source>
</evidence>
<proteinExistence type="inferred from homology"/>
<dbReference type="EMBL" id="WNWW01000028">
    <property type="protein sequence ID" value="KAF3430661.1"/>
    <property type="molecule type" value="Genomic_DNA"/>
</dbReference>
<dbReference type="Pfam" id="PF20645">
    <property type="entry name" value="Rrn7_cyclin_C"/>
    <property type="match status" value="1"/>
</dbReference>
<dbReference type="SUPFAM" id="SSF56235">
    <property type="entry name" value="N-terminal nucleophile aminohydrolases (Ntn hydrolases)"/>
    <property type="match status" value="1"/>
</dbReference>
<comment type="subunit">
    <text evidence="8">Heterodimer of an alpha and beta chain produced by autocleavage.</text>
</comment>
<dbReference type="GO" id="GO:0004067">
    <property type="term" value="F:asparaginase activity"/>
    <property type="evidence" value="ECO:0007669"/>
    <property type="project" value="UniProtKB-EC"/>
</dbReference>
<dbReference type="GO" id="GO:0008798">
    <property type="term" value="F:beta-aspartyl-peptidase activity"/>
    <property type="evidence" value="ECO:0007669"/>
    <property type="project" value="UniProtKB-EC"/>
</dbReference>
<feature type="active site" description="Nucleophile" evidence="9">
    <location>
        <position position="606"/>
    </location>
</feature>
<evidence type="ECO:0000256" key="3">
    <source>
        <dbReference type="ARBA" id="ARBA00022670"/>
    </source>
</evidence>
<gene>
    <name evidence="15" type="ORF">E2986_09142</name>
</gene>
<evidence type="ECO:0000256" key="12">
    <source>
        <dbReference type="SAM" id="MobiDB-lite"/>
    </source>
</evidence>
<feature type="site" description="Cleavage; by autolysis" evidence="11">
    <location>
        <begin position="605"/>
        <end position="606"/>
    </location>
</feature>
<dbReference type="PANTHER" id="PTHR10188:SF43">
    <property type="entry name" value="ASPARAGINASE (EUROFUNG)"/>
    <property type="match status" value="1"/>
</dbReference>
<keyword evidence="16" id="KW-1185">Reference proteome</keyword>
<evidence type="ECO:0000256" key="4">
    <source>
        <dbReference type="ARBA" id="ARBA00022801"/>
    </source>
</evidence>
<feature type="binding site" evidence="10">
    <location>
        <begin position="633"/>
        <end position="636"/>
    </location>
    <ligand>
        <name>substrate</name>
    </ligand>
</feature>
<comment type="function">
    <text evidence="7">Has both L-asparaginase and beta-aspartyl peptidase activity. Does not have aspartylglucosaminidase activity and is inactive toward GlcNAc-L-Asn. Likewise, has no activity toward glutamine.</text>
</comment>
<feature type="binding site" evidence="10">
    <location>
        <begin position="655"/>
        <end position="658"/>
    </location>
    <ligand>
        <name>substrate</name>
    </ligand>
</feature>
<evidence type="ECO:0000256" key="11">
    <source>
        <dbReference type="PIRSR" id="PIRSR600246-3"/>
    </source>
</evidence>
<evidence type="ECO:0000313" key="15">
    <source>
        <dbReference type="EMBL" id="KAF3430661.1"/>
    </source>
</evidence>
<feature type="region of interest" description="Disordered" evidence="12">
    <location>
        <begin position="138"/>
        <end position="170"/>
    </location>
</feature>
<comment type="catalytic activity">
    <reaction evidence="1">
        <text>Cleavage of a beta-linked Asp residue from the N-terminus of a polypeptide.</text>
        <dbReference type="EC" id="3.4.19.5"/>
    </reaction>
</comment>
<dbReference type="InterPro" id="IPR021752">
    <property type="entry name" value="TF_Rrn7_Zf"/>
</dbReference>
<evidence type="ECO:0000256" key="8">
    <source>
        <dbReference type="ARBA" id="ARBA00061780"/>
    </source>
</evidence>
<reference evidence="15" key="1">
    <citation type="submission" date="2019-11" db="EMBL/GenBank/DDBJ databases">
        <title>The nuclear and mitochondrial genomes of Frieseomelitta varia - a highly eusocial stingless bee (Meliponini) with a permanently sterile worker caste.</title>
        <authorList>
            <person name="Freitas F.C.P."/>
            <person name="Lourenco A.P."/>
            <person name="Nunes F.M.F."/>
            <person name="Paschoal A.R."/>
            <person name="Abreu F.C.P."/>
            <person name="Barbin F.O."/>
            <person name="Bataglia L."/>
            <person name="Cardoso-Junior C.A.M."/>
            <person name="Cervoni M.S."/>
            <person name="Silva S.R."/>
            <person name="Dalarmi F."/>
            <person name="Del Lama M.A."/>
            <person name="Depintor T.S."/>
            <person name="Ferreira K.M."/>
            <person name="Goria P.S."/>
            <person name="Jaskot M.C."/>
            <person name="Lago D.C."/>
            <person name="Luna-Lucena D."/>
            <person name="Moda L.M."/>
            <person name="Nascimento L."/>
            <person name="Pedrino M."/>
            <person name="Rabico F.O."/>
            <person name="Sanches F.C."/>
            <person name="Santos D.E."/>
            <person name="Santos C.G."/>
            <person name="Vieira J."/>
            <person name="Lopes T.F."/>
            <person name="Barchuk A.R."/>
            <person name="Hartfelder K."/>
            <person name="Simoes Z.L.P."/>
            <person name="Bitondi M.M.G."/>
            <person name="Pinheiro D.G."/>
        </authorList>
    </citation>
    <scope>NUCLEOTIDE SEQUENCE</scope>
    <source>
        <strain evidence="15">USP_RPSP 00005682</strain>
        <tissue evidence="15">Whole individual</tissue>
    </source>
</reference>
<feature type="domain" description="Rrn7/TAF1B C-terminal cyclin" evidence="14">
    <location>
        <begin position="327"/>
        <end position="412"/>
    </location>
</feature>
<feature type="compositionally biased region" description="Basic residues" evidence="12">
    <location>
        <begin position="139"/>
        <end position="149"/>
    </location>
</feature>
<dbReference type="GO" id="GO:0005737">
    <property type="term" value="C:cytoplasm"/>
    <property type="evidence" value="ECO:0007669"/>
    <property type="project" value="TreeGrafter"/>
</dbReference>
<evidence type="ECO:0000259" key="13">
    <source>
        <dbReference type="Pfam" id="PF11781"/>
    </source>
</evidence>
<dbReference type="PANTHER" id="PTHR10188">
    <property type="entry name" value="L-ASPARAGINASE"/>
    <property type="match status" value="1"/>
</dbReference>
<evidence type="ECO:0000259" key="14">
    <source>
        <dbReference type="Pfam" id="PF20645"/>
    </source>
</evidence>
<dbReference type="Proteomes" id="UP000655588">
    <property type="component" value="Unassembled WGS sequence"/>
</dbReference>
<dbReference type="GO" id="GO:0006508">
    <property type="term" value="P:proteolysis"/>
    <property type="evidence" value="ECO:0007669"/>
    <property type="project" value="UniProtKB-KW"/>
</dbReference>
<feature type="domain" description="RRN7-type" evidence="13">
    <location>
        <begin position="3"/>
        <end position="27"/>
    </location>
</feature>
<dbReference type="FunFam" id="3.60.20.30:FF:000001">
    <property type="entry name" value="Isoaspartyl peptidase/L-asparaginase"/>
    <property type="match status" value="1"/>
</dbReference>
<keyword evidence="4" id="KW-0378">Hydrolase</keyword>
<keyword evidence="5" id="KW-0068">Autocatalytic cleavage</keyword>